<evidence type="ECO:0000313" key="1">
    <source>
        <dbReference type="EMBL" id="CAD6501957.1"/>
    </source>
</evidence>
<dbReference type="EMBL" id="CAJHIT010000005">
    <property type="protein sequence ID" value="CAD6501957.1"/>
    <property type="molecule type" value="Genomic_DNA"/>
</dbReference>
<protein>
    <submittedName>
        <fullName evidence="1">BgTH12-02201</fullName>
    </submittedName>
</protein>
<evidence type="ECO:0000313" key="2">
    <source>
        <dbReference type="Proteomes" id="UP000683417"/>
    </source>
</evidence>
<reference evidence="1" key="1">
    <citation type="submission" date="2020-10" db="EMBL/GenBank/DDBJ databases">
        <authorList>
            <person name="Muller C M."/>
        </authorList>
    </citation>
    <scope>NUCLEOTIDE SEQUENCE</scope>
    <source>
        <strain evidence="1">THUN-12</strain>
    </source>
</reference>
<organism evidence="1 2">
    <name type="scientific">Blumeria graminis f. sp. triticale</name>
    <dbReference type="NCBI Taxonomy" id="1689686"/>
    <lineage>
        <taxon>Eukaryota</taxon>
        <taxon>Fungi</taxon>
        <taxon>Dikarya</taxon>
        <taxon>Ascomycota</taxon>
        <taxon>Pezizomycotina</taxon>
        <taxon>Leotiomycetes</taxon>
        <taxon>Erysiphales</taxon>
        <taxon>Erysiphaceae</taxon>
        <taxon>Blumeria</taxon>
    </lineage>
</organism>
<dbReference type="AlphaFoldDB" id="A0A9W4D0Z8"/>
<gene>
    <name evidence="1" type="ORF">BGTH12_LOCUS3315</name>
</gene>
<sequence>MDASAHCPSGFALATSQLGLQGNSLIA</sequence>
<proteinExistence type="predicted"/>
<comment type="caution">
    <text evidence="1">The sequence shown here is derived from an EMBL/GenBank/DDBJ whole genome shotgun (WGS) entry which is preliminary data.</text>
</comment>
<name>A0A9W4D0Z8_BLUGR</name>
<accession>A0A9W4D0Z8</accession>
<dbReference type="Proteomes" id="UP000683417">
    <property type="component" value="Unassembled WGS sequence"/>
</dbReference>